<name>A0A0I9XT63_FUSFU</name>
<dbReference type="Gene3D" id="1.25.40.10">
    <property type="entry name" value="Tetratricopeptide repeat domain"/>
    <property type="match status" value="1"/>
</dbReference>
<evidence type="ECO:0000313" key="2">
    <source>
        <dbReference type="EMBL" id="VTT79337.1"/>
    </source>
</evidence>
<dbReference type="AlphaFoldDB" id="A0A0I9XT63"/>
<organism evidence="2 3">
    <name type="scientific">Fusarium fujikuroi</name>
    <name type="common">Bakanae and foot rot disease fungus</name>
    <name type="synonym">Gibberella fujikuroi</name>
    <dbReference type="NCBI Taxonomy" id="5127"/>
    <lineage>
        <taxon>Eukaryota</taxon>
        <taxon>Fungi</taxon>
        <taxon>Dikarya</taxon>
        <taxon>Ascomycota</taxon>
        <taxon>Pezizomycotina</taxon>
        <taxon>Sordariomycetes</taxon>
        <taxon>Hypocreomycetidae</taxon>
        <taxon>Hypocreales</taxon>
        <taxon>Nectriaceae</taxon>
        <taxon>Fusarium</taxon>
        <taxon>Fusarium fujikuroi species complex</taxon>
    </lineage>
</organism>
<dbReference type="PANTHER" id="PTHR46128:SF329">
    <property type="entry name" value="MITOCHONDRIAL GROUP I INTRON SPLICING FACTOR DMR1"/>
    <property type="match status" value="1"/>
</dbReference>
<dbReference type="PANTHER" id="PTHR46128">
    <property type="entry name" value="MITOCHONDRIAL GROUP I INTRON SPLICING FACTOR CCM1"/>
    <property type="match status" value="1"/>
</dbReference>
<protein>
    <submittedName>
        <fullName evidence="2">Uncharacterized protein</fullName>
    </submittedName>
</protein>
<dbReference type="Proteomes" id="UP000760494">
    <property type="component" value="Unassembled WGS sequence"/>
</dbReference>
<sequence>MRAQLARHARRVLIQQVRSPSCAVYSAPLRRRSAPIAINNGSSRRFFLDGLFAKAPREIRQPEFEPGWQKIMIWRSRMLDNLRPPPTEELIQAWKSFFEGKLSSRMALNGTQAMQCRRLLEYLVKEREFPTQAKIEIWDILKALTALESLRPRERTEHHLDFARTLWSAINNPKVQTPNWVTSGTLWSQYLTVLCTFGGSKEALEISYAKWNDVMEFCKKKTKNPVLSLADGLARDGREEDLVELINYAEKSGYPYDKHLQRVLVTYYAQNNRVSETKQWFEKPLSSGSPSNKIIPLVASFAARNNLQEWAIPFFLEIGNKLNEKPEQHYWDSLLQAILIIGKGLPEVEKMISHMDSSQEAIKTTTSTINSLLRAALGMNDSLLTEEILSLATDKGLPLDGESHLILMEMRLHAGYLPGVHAAYKKVTHHEPWHVQPDLWWDFGRLVNEYMMTLATQSTPNFKIIGEIIEMCEENQVLLEPETVASLCIRFLENEQHYEVMDILSVHSFQFSAAEREVIQDAFTQFCVNRETSTSRAWNGYQILRQFFQDLSFEHRVQLMEAFFERKRPDMASHVFGHMRQHRNSDYHPKRETYISCFEGLSRCPDEEPLDIVHNMLKMDTTVEPNTQLYTSLLLAHAACGKTTQAMDFWQAITASQEGPSYASLEAVFWALERTPNGANHAHIIWKRIKSMDVDVPPAVYNAYVGAVAGSGEEAGVKDLVMRMSLATAGEPDAMTLGIAFNALPGQTLQSNFKSWAQARYPEAWASLESKGKRLNKDSLCQYKLNRVIRA</sequence>
<proteinExistence type="inferred from homology"/>
<comment type="caution">
    <text evidence="2">The sequence shown here is derived from an EMBL/GenBank/DDBJ whole genome shotgun (WGS) entry which is preliminary data.</text>
</comment>
<dbReference type="OrthoDB" id="185373at2759"/>
<dbReference type="InterPro" id="IPR011990">
    <property type="entry name" value="TPR-like_helical_dom_sf"/>
</dbReference>
<evidence type="ECO:0000313" key="3">
    <source>
        <dbReference type="Proteomes" id="UP000760494"/>
    </source>
</evidence>
<evidence type="ECO:0000256" key="1">
    <source>
        <dbReference type="ARBA" id="ARBA00007626"/>
    </source>
</evidence>
<dbReference type="eggNOG" id="ENOG502S1M2">
    <property type="taxonomic scope" value="Eukaryota"/>
</dbReference>
<comment type="similarity">
    <text evidence="1">Belongs to the PPR family. P subfamily.</text>
</comment>
<gene>
    <name evidence="2" type="ORF">C2S_2430</name>
</gene>
<accession>A0A0I9XT63</accession>
<dbReference type="EMBL" id="CABFJX010000396">
    <property type="protein sequence ID" value="VTT79337.1"/>
    <property type="molecule type" value="Genomic_DNA"/>
</dbReference>
<dbReference type="InterPro" id="IPR050872">
    <property type="entry name" value="PPR_P_subfamily"/>
</dbReference>
<reference evidence="2" key="1">
    <citation type="submission" date="2019-05" db="EMBL/GenBank/DDBJ databases">
        <authorList>
            <person name="Piombo E."/>
        </authorList>
    </citation>
    <scope>NUCLEOTIDE SEQUENCE</scope>
    <source>
        <strain evidence="2">C2S</strain>
    </source>
</reference>